<dbReference type="AlphaFoldDB" id="A0A0E9UEZ2"/>
<proteinExistence type="predicted"/>
<reference evidence="1" key="2">
    <citation type="journal article" date="2015" name="Fish Shellfish Immunol.">
        <title>Early steps in the European eel (Anguilla anguilla)-Vibrio vulnificus interaction in the gills: Role of the RtxA13 toxin.</title>
        <authorList>
            <person name="Callol A."/>
            <person name="Pajuelo D."/>
            <person name="Ebbesson L."/>
            <person name="Teles M."/>
            <person name="MacKenzie S."/>
            <person name="Amaro C."/>
        </authorList>
    </citation>
    <scope>NUCLEOTIDE SEQUENCE</scope>
</reference>
<accession>A0A0E9UEZ2</accession>
<protein>
    <submittedName>
        <fullName evidence="1">Uncharacterized protein</fullName>
    </submittedName>
</protein>
<evidence type="ECO:0000313" key="1">
    <source>
        <dbReference type="EMBL" id="JAH64347.1"/>
    </source>
</evidence>
<reference evidence="1" key="1">
    <citation type="submission" date="2014-11" db="EMBL/GenBank/DDBJ databases">
        <authorList>
            <person name="Amaro Gonzalez C."/>
        </authorList>
    </citation>
    <scope>NUCLEOTIDE SEQUENCE</scope>
</reference>
<name>A0A0E9UEZ2_ANGAN</name>
<dbReference type="EMBL" id="GBXM01044230">
    <property type="protein sequence ID" value="JAH64347.1"/>
    <property type="molecule type" value="Transcribed_RNA"/>
</dbReference>
<organism evidence="1">
    <name type="scientific">Anguilla anguilla</name>
    <name type="common">European freshwater eel</name>
    <name type="synonym">Muraena anguilla</name>
    <dbReference type="NCBI Taxonomy" id="7936"/>
    <lineage>
        <taxon>Eukaryota</taxon>
        <taxon>Metazoa</taxon>
        <taxon>Chordata</taxon>
        <taxon>Craniata</taxon>
        <taxon>Vertebrata</taxon>
        <taxon>Euteleostomi</taxon>
        <taxon>Actinopterygii</taxon>
        <taxon>Neopterygii</taxon>
        <taxon>Teleostei</taxon>
        <taxon>Anguilliformes</taxon>
        <taxon>Anguillidae</taxon>
        <taxon>Anguilla</taxon>
    </lineage>
</organism>
<sequence>MAPPSPPLCMHPQFASFKIVKWAETGKKQVLLVH</sequence>